<dbReference type="InterPro" id="IPR016039">
    <property type="entry name" value="Thiolase-like"/>
</dbReference>
<dbReference type="AlphaFoldDB" id="A0A9D9H032"/>
<dbReference type="PROSITE" id="PS00606">
    <property type="entry name" value="KS3_1"/>
    <property type="match status" value="1"/>
</dbReference>
<dbReference type="Gene3D" id="3.40.47.10">
    <property type="match status" value="1"/>
</dbReference>
<dbReference type="GO" id="GO:0006633">
    <property type="term" value="P:fatty acid biosynthetic process"/>
    <property type="evidence" value="ECO:0007669"/>
    <property type="project" value="InterPro"/>
</dbReference>
<dbReference type="Pfam" id="PF00109">
    <property type="entry name" value="ketoacyl-synt"/>
    <property type="match status" value="1"/>
</dbReference>
<dbReference type="InterPro" id="IPR018201">
    <property type="entry name" value="Ketoacyl_synth_AS"/>
</dbReference>
<dbReference type="CDD" id="cd00834">
    <property type="entry name" value="KAS_I_II"/>
    <property type="match status" value="1"/>
</dbReference>
<evidence type="ECO:0000313" key="5">
    <source>
        <dbReference type="EMBL" id="MBO8430028.1"/>
    </source>
</evidence>
<reference evidence="5" key="2">
    <citation type="journal article" date="2021" name="PeerJ">
        <title>Extensive microbial diversity within the chicken gut microbiome revealed by metagenomics and culture.</title>
        <authorList>
            <person name="Gilroy R."/>
            <person name="Ravi A."/>
            <person name="Getino M."/>
            <person name="Pursley I."/>
            <person name="Horton D.L."/>
            <person name="Alikhan N.F."/>
            <person name="Baker D."/>
            <person name="Gharbi K."/>
            <person name="Hall N."/>
            <person name="Watson M."/>
            <person name="Adriaenssens E.M."/>
            <person name="Foster-Nyarko E."/>
            <person name="Jarju S."/>
            <person name="Secka A."/>
            <person name="Antonio M."/>
            <person name="Oren A."/>
            <person name="Chaudhuri R.R."/>
            <person name="La Ragione R."/>
            <person name="Hildebrand F."/>
            <person name="Pallen M.J."/>
        </authorList>
    </citation>
    <scope>NUCLEOTIDE SEQUENCE</scope>
    <source>
        <strain evidence="5">10192</strain>
    </source>
</reference>
<dbReference type="SMART" id="SM00825">
    <property type="entry name" value="PKS_KS"/>
    <property type="match status" value="1"/>
</dbReference>
<dbReference type="GO" id="GO:0005829">
    <property type="term" value="C:cytosol"/>
    <property type="evidence" value="ECO:0007669"/>
    <property type="project" value="TreeGrafter"/>
</dbReference>
<reference evidence="5" key="1">
    <citation type="submission" date="2020-10" db="EMBL/GenBank/DDBJ databases">
        <authorList>
            <person name="Gilroy R."/>
        </authorList>
    </citation>
    <scope>NUCLEOTIDE SEQUENCE</scope>
    <source>
        <strain evidence="5">10192</strain>
    </source>
</reference>
<feature type="domain" description="Ketosynthase family 3 (KS3)" evidence="4">
    <location>
        <begin position="1"/>
        <end position="359"/>
    </location>
</feature>
<name>A0A9D9H032_9BACT</name>
<gene>
    <name evidence="5" type="ORF">IAC76_01440</name>
</gene>
<dbReference type="InterPro" id="IPR014030">
    <property type="entry name" value="Ketoacyl_synth_N"/>
</dbReference>
<evidence type="ECO:0000313" key="6">
    <source>
        <dbReference type="Proteomes" id="UP000823632"/>
    </source>
</evidence>
<dbReference type="Proteomes" id="UP000823632">
    <property type="component" value="Unassembled WGS sequence"/>
</dbReference>
<dbReference type="PROSITE" id="PS52004">
    <property type="entry name" value="KS3_2"/>
    <property type="match status" value="1"/>
</dbReference>
<dbReference type="PANTHER" id="PTHR11712">
    <property type="entry name" value="POLYKETIDE SYNTHASE-RELATED"/>
    <property type="match status" value="1"/>
</dbReference>
<dbReference type="InterPro" id="IPR000794">
    <property type="entry name" value="Beta-ketoacyl_synthase"/>
</dbReference>
<evidence type="ECO:0000256" key="1">
    <source>
        <dbReference type="ARBA" id="ARBA00008467"/>
    </source>
</evidence>
<organism evidence="5 6">
    <name type="scientific">Candidatus Scatousia excrementipullorum</name>
    <dbReference type="NCBI Taxonomy" id="2840936"/>
    <lineage>
        <taxon>Bacteria</taxon>
        <taxon>Candidatus Scatousia</taxon>
    </lineage>
</organism>
<dbReference type="InterPro" id="IPR014031">
    <property type="entry name" value="Ketoacyl_synth_C"/>
</dbReference>
<dbReference type="GO" id="GO:0004315">
    <property type="term" value="F:3-oxoacyl-[acyl-carrier-protein] synthase activity"/>
    <property type="evidence" value="ECO:0007669"/>
    <property type="project" value="InterPro"/>
</dbReference>
<evidence type="ECO:0000256" key="2">
    <source>
        <dbReference type="ARBA" id="ARBA00022679"/>
    </source>
</evidence>
<dbReference type="Pfam" id="PF02801">
    <property type="entry name" value="Ketoacyl-synt_C"/>
    <property type="match status" value="1"/>
</dbReference>
<dbReference type="PANTHER" id="PTHR11712:SF320">
    <property type="entry name" value="BETA-KETOACYL SYNTHASE"/>
    <property type="match status" value="1"/>
</dbReference>
<proteinExistence type="inferred from homology"/>
<sequence length="359" mass="38691">MMIITDFSAVCNLGESPEEIFNNACRGVLREFRIDAKLPVISDENYNLRCNRILLHCVNRLKDKIDLLIGKYGKKRVGIVIANANTGIDEFEDSENPEHIKIGNPAEFLKKILGLEGFYCAVSTACSSGIKVFSTAERLLENDICDAVIAGGCDGLSRLPIAGFSALEVVSETRSIPFSKNRSGMNISEAGALFVLEKEGKGIKVLSTGETSDAYHASTPEPEGIEAARAMELALSNAGLKADDIDYVNLHGTGTKANDLMEANAIYKVFADKVPVSATKPLTGHCLGAAASIETALCCAMLEYNPENYLLPHIYDGQYDNSLPKIRLAKKGKKLSKIQNVMCTAFGFGGTNAVIILGK</sequence>
<comment type="similarity">
    <text evidence="1 3">Belongs to the thiolase-like superfamily. Beta-ketoacyl-ACP synthases family.</text>
</comment>
<dbReference type="SUPFAM" id="SSF53901">
    <property type="entry name" value="Thiolase-like"/>
    <property type="match status" value="2"/>
</dbReference>
<keyword evidence="2 3" id="KW-0808">Transferase</keyword>
<dbReference type="InterPro" id="IPR020841">
    <property type="entry name" value="PKS_Beta-ketoAc_synthase_dom"/>
</dbReference>
<evidence type="ECO:0000259" key="4">
    <source>
        <dbReference type="PROSITE" id="PS52004"/>
    </source>
</evidence>
<protein>
    <submittedName>
        <fullName evidence="5">Beta-ketoacyl-[acyl-carrier-protein] synthase II</fullName>
    </submittedName>
</protein>
<comment type="caution">
    <text evidence="5">The sequence shown here is derived from an EMBL/GenBank/DDBJ whole genome shotgun (WGS) entry which is preliminary data.</text>
</comment>
<dbReference type="EMBL" id="JADIND010000032">
    <property type="protein sequence ID" value="MBO8430028.1"/>
    <property type="molecule type" value="Genomic_DNA"/>
</dbReference>
<accession>A0A9D9H032</accession>
<evidence type="ECO:0000256" key="3">
    <source>
        <dbReference type="RuleBase" id="RU003694"/>
    </source>
</evidence>